<keyword evidence="18" id="KW-0464">Manganese</keyword>
<evidence type="ECO:0000256" key="16">
    <source>
        <dbReference type="ARBA" id="ARBA00023016"/>
    </source>
</evidence>
<dbReference type="CDD" id="cd06225">
    <property type="entry name" value="HAMP"/>
    <property type="match status" value="1"/>
</dbReference>
<dbReference type="InterPro" id="IPR003660">
    <property type="entry name" value="HAMP_dom"/>
</dbReference>
<evidence type="ECO:0000256" key="8">
    <source>
        <dbReference type="ARBA" id="ARBA00022679"/>
    </source>
</evidence>
<dbReference type="PRINTS" id="PR00344">
    <property type="entry name" value="BCTRLSENSOR"/>
</dbReference>
<dbReference type="PROSITE" id="PS50109">
    <property type="entry name" value="HIS_KIN"/>
    <property type="match status" value="1"/>
</dbReference>
<keyword evidence="26" id="KW-1185">Reference proteome</keyword>
<keyword evidence="22" id="KW-0472">Membrane</keyword>
<evidence type="ECO:0000256" key="5">
    <source>
        <dbReference type="ARBA" id="ARBA00012438"/>
    </source>
</evidence>
<proteinExistence type="predicted"/>
<dbReference type="GO" id="GO:0005886">
    <property type="term" value="C:plasma membrane"/>
    <property type="evidence" value="ECO:0007669"/>
    <property type="project" value="UniProtKB-SubCell"/>
</dbReference>
<dbReference type="Pfam" id="PF02518">
    <property type="entry name" value="HATPase_c"/>
    <property type="match status" value="1"/>
</dbReference>
<keyword evidence="14" id="KW-0904">Protein phosphatase</keyword>
<evidence type="ECO:0000256" key="12">
    <source>
        <dbReference type="ARBA" id="ARBA00022840"/>
    </source>
</evidence>
<dbReference type="PANTHER" id="PTHR44936">
    <property type="entry name" value="SENSOR PROTEIN CREC"/>
    <property type="match status" value="1"/>
</dbReference>
<organism evidence="25 26">
    <name type="scientific">Hydrogenophaga crocea</name>
    <dbReference type="NCBI Taxonomy" id="2716225"/>
    <lineage>
        <taxon>Bacteria</taxon>
        <taxon>Pseudomonadati</taxon>
        <taxon>Pseudomonadota</taxon>
        <taxon>Betaproteobacteria</taxon>
        <taxon>Burkholderiales</taxon>
        <taxon>Comamonadaceae</taxon>
        <taxon>Hydrogenophaga</taxon>
    </lineage>
</organism>
<dbReference type="SMART" id="SM00387">
    <property type="entry name" value="HATPase_c"/>
    <property type="match status" value="1"/>
</dbReference>
<feature type="domain" description="Histidine kinase" evidence="23">
    <location>
        <begin position="293"/>
        <end position="506"/>
    </location>
</feature>
<dbReference type="InterPro" id="IPR050980">
    <property type="entry name" value="2C_sensor_his_kinase"/>
</dbReference>
<dbReference type="GO" id="GO:0005524">
    <property type="term" value="F:ATP binding"/>
    <property type="evidence" value="ECO:0007669"/>
    <property type="project" value="UniProtKB-KW"/>
</dbReference>
<comment type="cofactor">
    <cofactor evidence="3">
        <name>Mg(2+)</name>
        <dbReference type="ChEBI" id="CHEBI:18420"/>
    </cofactor>
</comment>
<keyword evidence="16" id="KW-0346">Stress response</keyword>
<keyword evidence="6" id="KW-1003">Cell membrane</keyword>
<dbReference type="Gene3D" id="6.10.340.10">
    <property type="match status" value="1"/>
</dbReference>
<comment type="catalytic activity">
    <reaction evidence="1">
        <text>ATP + protein L-histidine = ADP + protein N-phospho-L-histidine.</text>
        <dbReference type="EC" id="2.7.13.3"/>
    </reaction>
</comment>
<keyword evidence="13" id="KW-0460">Magnesium</keyword>
<dbReference type="Pfam" id="PF00512">
    <property type="entry name" value="HisKA"/>
    <property type="match status" value="1"/>
</dbReference>
<dbReference type="KEGG" id="hcz:G9Q37_09500"/>
<dbReference type="RefSeq" id="WP_166226963.1">
    <property type="nucleotide sequence ID" value="NZ_CP049989.1"/>
</dbReference>
<keyword evidence="15" id="KW-0902">Two-component regulatory system</keyword>
<keyword evidence="9" id="KW-0547">Nucleotide-binding</keyword>
<sequence>MQTGSPASPTPARPRAGLARFDTLRVKLFLAIAGANVVFVMAAYLIHAWSFDKGLVEYLNKADETRLQPLVTRLADGYRQQGSWDWIVGDRQRWFELSRETLGNGRMPRRPGEPAPMAAGPGEAAPAGPPPLPRGEGRPPEGGPPPTLTIDPRLMLFDARRQLLMGPEGRAEQAVFKPIVVDNQTVGYLGYVPRLQMVASLERVFQAQQSRTYAAIALGLLVAVLINAALIARWLSGRLRQLGAGTAAVAQGDYGVRLPARGHDELAQLAQDFNHMAGSLQAAQQARQQWIADIAHELRTPLATLRAEIEALQDGVRRPDSANLDSLAQEVSRLTRLVEDLRLLSLSDLGALDYRFRPLDLGDFVASHLDDLHLPPAQALRVHTELAPGVAVRADGDRLDQVLSNLMQNTLRYSTPPATLRVSVQRDGAQARLTWEDSAPGVPAASLPRLTDRLYRVDPSRSSESGGSGLGLAIASAIIEGHGGRMQASASALGGLRWDIWLPLHTEALP</sequence>
<accession>A0A6G8IGW2</accession>
<evidence type="ECO:0000256" key="1">
    <source>
        <dbReference type="ARBA" id="ARBA00000085"/>
    </source>
</evidence>
<dbReference type="InterPro" id="IPR036890">
    <property type="entry name" value="HATPase_C_sf"/>
</dbReference>
<keyword evidence="10" id="KW-0418">Kinase</keyword>
<dbReference type="GO" id="GO:0000155">
    <property type="term" value="F:phosphorelay sensor kinase activity"/>
    <property type="evidence" value="ECO:0007669"/>
    <property type="project" value="InterPro"/>
</dbReference>
<comment type="cofactor">
    <cofactor evidence="2">
        <name>Mn(2+)</name>
        <dbReference type="ChEBI" id="CHEBI:29035"/>
    </cofactor>
</comment>
<dbReference type="InterPro" id="IPR005467">
    <property type="entry name" value="His_kinase_dom"/>
</dbReference>
<evidence type="ECO:0000256" key="18">
    <source>
        <dbReference type="ARBA" id="ARBA00023211"/>
    </source>
</evidence>
<name>A0A6G8IGW2_9BURK</name>
<reference evidence="25 26" key="1">
    <citation type="submission" date="2020-03" db="EMBL/GenBank/DDBJ databases">
        <title>Hydrogenophaga sp. nov. isolated from cyanobacterial mat.</title>
        <authorList>
            <person name="Thorat V."/>
            <person name="Kirdat K."/>
            <person name="Tiwarekar B."/>
            <person name="Costa E.D."/>
            <person name="Yadav A."/>
        </authorList>
    </citation>
    <scope>NUCLEOTIDE SEQUENCE [LARGE SCALE GENOMIC DNA]</scope>
    <source>
        <strain evidence="25 26">BA0156</strain>
    </source>
</reference>
<dbReference type="Pfam" id="PF00672">
    <property type="entry name" value="HAMP"/>
    <property type="match status" value="1"/>
</dbReference>
<evidence type="ECO:0000256" key="13">
    <source>
        <dbReference type="ARBA" id="ARBA00022842"/>
    </source>
</evidence>
<keyword evidence="22" id="KW-1133">Transmembrane helix</keyword>
<keyword evidence="8" id="KW-0808">Transferase</keyword>
<evidence type="ECO:0000256" key="15">
    <source>
        <dbReference type="ARBA" id="ARBA00023012"/>
    </source>
</evidence>
<keyword evidence="12" id="KW-0067">ATP-binding</keyword>
<comment type="subcellular location">
    <subcellularLocation>
        <location evidence="4">Cell membrane</location>
        <topology evidence="4">Multi-pass membrane protein</topology>
    </subcellularLocation>
</comment>
<feature type="compositionally biased region" description="Low complexity" evidence="21">
    <location>
        <begin position="115"/>
        <end position="126"/>
    </location>
</feature>
<evidence type="ECO:0000313" key="25">
    <source>
        <dbReference type="EMBL" id="QIM52361.1"/>
    </source>
</evidence>
<dbReference type="InterPro" id="IPR004358">
    <property type="entry name" value="Sig_transdc_His_kin-like_C"/>
</dbReference>
<keyword evidence="22" id="KW-0812">Transmembrane</keyword>
<feature type="domain" description="HAMP" evidence="24">
    <location>
        <begin position="233"/>
        <end position="285"/>
    </location>
</feature>
<dbReference type="EMBL" id="CP049989">
    <property type="protein sequence ID" value="QIM52361.1"/>
    <property type="molecule type" value="Genomic_DNA"/>
</dbReference>
<evidence type="ECO:0000256" key="11">
    <source>
        <dbReference type="ARBA" id="ARBA00022801"/>
    </source>
</evidence>
<evidence type="ECO:0000259" key="24">
    <source>
        <dbReference type="PROSITE" id="PS50885"/>
    </source>
</evidence>
<dbReference type="SUPFAM" id="SSF47384">
    <property type="entry name" value="Homodimeric domain of signal transducing histidine kinase"/>
    <property type="match status" value="1"/>
</dbReference>
<keyword evidence="17" id="KW-0843">Virulence</keyword>
<dbReference type="SMART" id="SM00388">
    <property type="entry name" value="HisKA"/>
    <property type="match status" value="1"/>
</dbReference>
<evidence type="ECO:0000256" key="19">
    <source>
        <dbReference type="ARBA" id="ARBA00040454"/>
    </source>
</evidence>
<dbReference type="Gene3D" id="1.10.287.130">
    <property type="match status" value="1"/>
</dbReference>
<dbReference type="InterPro" id="IPR036097">
    <property type="entry name" value="HisK_dim/P_sf"/>
</dbReference>
<keyword evidence="7" id="KW-0597">Phosphoprotein</keyword>
<evidence type="ECO:0000313" key="26">
    <source>
        <dbReference type="Proteomes" id="UP000503162"/>
    </source>
</evidence>
<evidence type="ECO:0000256" key="6">
    <source>
        <dbReference type="ARBA" id="ARBA00022475"/>
    </source>
</evidence>
<gene>
    <name evidence="25" type="ORF">G9Q37_09500</name>
</gene>
<evidence type="ECO:0000256" key="4">
    <source>
        <dbReference type="ARBA" id="ARBA00004651"/>
    </source>
</evidence>
<dbReference type="PROSITE" id="PS50885">
    <property type="entry name" value="HAMP"/>
    <property type="match status" value="1"/>
</dbReference>
<feature type="transmembrane region" description="Helical" evidence="22">
    <location>
        <begin position="28"/>
        <end position="46"/>
    </location>
</feature>
<evidence type="ECO:0000256" key="14">
    <source>
        <dbReference type="ARBA" id="ARBA00022912"/>
    </source>
</evidence>
<dbReference type="Proteomes" id="UP000503162">
    <property type="component" value="Chromosome"/>
</dbReference>
<evidence type="ECO:0000256" key="20">
    <source>
        <dbReference type="ARBA" id="ARBA00041776"/>
    </source>
</evidence>
<evidence type="ECO:0000256" key="7">
    <source>
        <dbReference type="ARBA" id="ARBA00022553"/>
    </source>
</evidence>
<evidence type="ECO:0000256" key="2">
    <source>
        <dbReference type="ARBA" id="ARBA00001936"/>
    </source>
</evidence>
<keyword evidence="11" id="KW-0378">Hydrolase</keyword>
<evidence type="ECO:0000256" key="17">
    <source>
        <dbReference type="ARBA" id="ARBA00023026"/>
    </source>
</evidence>
<dbReference type="SUPFAM" id="SSF55874">
    <property type="entry name" value="ATPase domain of HSP90 chaperone/DNA topoisomerase II/histidine kinase"/>
    <property type="match status" value="1"/>
</dbReference>
<dbReference type="PANTHER" id="PTHR44936:SF9">
    <property type="entry name" value="SENSOR PROTEIN CREC"/>
    <property type="match status" value="1"/>
</dbReference>
<feature type="transmembrane region" description="Helical" evidence="22">
    <location>
        <begin position="213"/>
        <end position="235"/>
    </location>
</feature>
<evidence type="ECO:0000256" key="22">
    <source>
        <dbReference type="SAM" id="Phobius"/>
    </source>
</evidence>
<evidence type="ECO:0000256" key="3">
    <source>
        <dbReference type="ARBA" id="ARBA00001946"/>
    </source>
</evidence>
<dbReference type="InterPro" id="IPR003661">
    <property type="entry name" value="HisK_dim/P_dom"/>
</dbReference>
<evidence type="ECO:0000259" key="23">
    <source>
        <dbReference type="PROSITE" id="PS50109"/>
    </source>
</evidence>
<dbReference type="EC" id="2.7.13.3" evidence="5"/>
<dbReference type="CDD" id="cd00082">
    <property type="entry name" value="HisKA"/>
    <property type="match status" value="1"/>
</dbReference>
<dbReference type="Gene3D" id="3.30.565.10">
    <property type="entry name" value="Histidine kinase-like ATPase, C-terminal domain"/>
    <property type="match status" value="1"/>
</dbReference>
<dbReference type="GO" id="GO:0004721">
    <property type="term" value="F:phosphoprotein phosphatase activity"/>
    <property type="evidence" value="ECO:0007669"/>
    <property type="project" value="UniProtKB-KW"/>
</dbReference>
<feature type="region of interest" description="Disordered" evidence="21">
    <location>
        <begin position="102"/>
        <end position="151"/>
    </location>
</feature>
<dbReference type="InterPro" id="IPR003594">
    <property type="entry name" value="HATPase_dom"/>
</dbReference>
<protein>
    <recommendedName>
        <fullName evidence="19">Signal transduction histidine-protein kinase/phosphatase MprB</fullName>
        <ecNumber evidence="5">2.7.13.3</ecNumber>
    </recommendedName>
    <alternativeName>
        <fullName evidence="20">Mycobacterial persistence regulator B</fullName>
    </alternativeName>
</protein>
<dbReference type="AlphaFoldDB" id="A0A6G8IGW2"/>
<dbReference type="SUPFAM" id="SSF158472">
    <property type="entry name" value="HAMP domain-like"/>
    <property type="match status" value="1"/>
</dbReference>
<dbReference type="SMART" id="SM00304">
    <property type="entry name" value="HAMP"/>
    <property type="match status" value="1"/>
</dbReference>
<evidence type="ECO:0000256" key="21">
    <source>
        <dbReference type="SAM" id="MobiDB-lite"/>
    </source>
</evidence>
<evidence type="ECO:0000256" key="9">
    <source>
        <dbReference type="ARBA" id="ARBA00022741"/>
    </source>
</evidence>
<evidence type="ECO:0000256" key="10">
    <source>
        <dbReference type="ARBA" id="ARBA00022777"/>
    </source>
</evidence>